<feature type="signal peptide" evidence="1">
    <location>
        <begin position="1"/>
        <end position="18"/>
    </location>
</feature>
<gene>
    <name evidence="2" type="ORF">E0F91_09000</name>
</gene>
<name>A0A4R5CU41_9FLAO</name>
<feature type="chain" id="PRO_5020253768" evidence="1">
    <location>
        <begin position="19"/>
        <end position="385"/>
    </location>
</feature>
<proteinExistence type="predicted"/>
<dbReference type="AlphaFoldDB" id="A0A4R5CU41"/>
<evidence type="ECO:0000313" key="2">
    <source>
        <dbReference type="EMBL" id="TDE04189.1"/>
    </source>
</evidence>
<comment type="caution">
    <text evidence="2">The sequence shown here is derived from an EMBL/GenBank/DDBJ whole genome shotgun (WGS) entry which is preliminary data.</text>
</comment>
<accession>A0A4R5CU41</accession>
<dbReference type="OrthoDB" id="788362at2"/>
<protein>
    <submittedName>
        <fullName evidence="2">Uncharacterized protein</fullName>
    </submittedName>
</protein>
<reference evidence="2 3" key="1">
    <citation type="submission" date="2019-03" db="EMBL/GenBank/DDBJ databases">
        <title>Flavobacterium LB-D12 sp. nov., isolated from arctic soil.</title>
        <authorList>
            <person name="Chaudhary D.K."/>
        </authorList>
    </citation>
    <scope>NUCLEOTIDE SEQUENCE [LARGE SCALE GENOMIC DNA]</scope>
    <source>
        <strain evidence="2 3">LB-D12</strain>
    </source>
</reference>
<organism evidence="2 3">
    <name type="scientific">Flavobacterium sandaracinum</name>
    <dbReference type="NCBI Taxonomy" id="2541733"/>
    <lineage>
        <taxon>Bacteria</taxon>
        <taxon>Pseudomonadati</taxon>
        <taxon>Bacteroidota</taxon>
        <taxon>Flavobacteriia</taxon>
        <taxon>Flavobacteriales</taxon>
        <taxon>Flavobacteriaceae</taxon>
        <taxon>Flavobacterium</taxon>
    </lineage>
</organism>
<evidence type="ECO:0000313" key="3">
    <source>
        <dbReference type="Proteomes" id="UP000294644"/>
    </source>
</evidence>
<dbReference type="RefSeq" id="WP_132066146.1">
    <property type="nucleotide sequence ID" value="NZ_SMFN01000009.1"/>
</dbReference>
<sequence>MKKLIFLILIFLNVSSYSQTIIPDISARVDTSKTAIKQVYNLYKNYLNSRPDSIYHNPNWNTKEAKQYLKGKVFRIDRSAIQMFSYYDSKTYFSYYKPKILQIDSIGSNRYQIKTIFAKECPDTDYKTFTPDCITKLYAVRDDKGLFKLENVISYDTRNWKTFKFKFITYKVHPNSVFNKKEAVKASSFCEKISKQFNITIEPFTYYILPNSDEMGKLYNYEYWLSYLGGQTLNPFKEIYTTYGNASYPHEFVHLLFPLPKDNISFCPMIINEGLATWLAGPSMTETFEHALTETSKTFQSKEKISLEDIMTFKLRNEFDNSILYVTGGVICKLVYEKHGVEGIWELYNSTDKNFKFVLEKLFGVPYDNLEKYVIEYIRDFEKPN</sequence>
<keyword evidence="1" id="KW-0732">Signal</keyword>
<evidence type="ECO:0000256" key="1">
    <source>
        <dbReference type="SAM" id="SignalP"/>
    </source>
</evidence>
<dbReference type="Proteomes" id="UP000294644">
    <property type="component" value="Unassembled WGS sequence"/>
</dbReference>
<keyword evidence="3" id="KW-1185">Reference proteome</keyword>
<dbReference type="EMBL" id="SMFN01000009">
    <property type="protein sequence ID" value="TDE04189.1"/>
    <property type="molecule type" value="Genomic_DNA"/>
</dbReference>